<dbReference type="Pfam" id="PF06835">
    <property type="entry name" value="LptC"/>
    <property type="match status" value="1"/>
</dbReference>
<dbReference type="Gene3D" id="2.60.450.10">
    <property type="entry name" value="Lipopolysaccharide (LPS) transport protein A like domain"/>
    <property type="match status" value="1"/>
</dbReference>
<dbReference type="EMBL" id="UXAW01000048">
    <property type="protein sequence ID" value="VDC23466.1"/>
    <property type="molecule type" value="Genomic_DNA"/>
</dbReference>
<dbReference type="RefSeq" id="WP_124085472.1">
    <property type="nucleotide sequence ID" value="NZ_UXAW01000048.1"/>
</dbReference>
<dbReference type="InterPro" id="IPR010664">
    <property type="entry name" value="LipoPS_assembly_LptC-rel"/>
</dbReference>
<evidence type="ECO:0000313" key="1">
    <source>
        <dbReference type="EMBL" id="VDC23466.1"/>
    </source>
</evidence>
<dbReference type="GO" id="GO:0005886">
    <property type="term" value="C:plasma membrane"/>
    <property type="evidence" value="ECO:0007669"/>
    <property type="project" value="InterPro"/>
</dbReference>
<gene>
    <name evidence="1" type="ORF">XINFAN_01058</name>
</gene>
<protein>
    <submittedName>
        <fullName evidence="1">Lipopolysaccharide-assembly, LptC-related</fullName>
    </submittedName>
</protein>
<evidence type="ECO:0000313" key="2">
    <source>
        <dbReference type="Proteomes" id="UP000277498"/>
    </source>
</evidence>
<dbReference type="GO" id="GO:0015221">
    <property type="term" value="F:lipopolysaccharide transmembrane transporter activity"/>
    <property type="evidence" value="ECO:0007669"/>
    <property type="project" value="InterPro"/>
</dbReference>
<organism evidence="1 2">
    <name type="scientific">Pseudogemmobacter humi</name>
    <dbReference type="NCBI Taxonomy" id="2483812"/>
    <lineage>
        <taxon>Bacteria</taxon>
        <taxon>Pseudomonadati</taxon>
        <taxon>Pseudomonadota</taxon>
        <taxon>Alphaproteobacteria</taxon>
        <taxon>Rhodobacterales</taxon>
        <taxon>Paracoccaceae</taxon>
        <taxon>Pseudogemmobacter</taxon>
    </lineage>
</organism>
<accession>A0A3P5WYR1</accession>
<proteinExistence type="predicted"/>
<name>A0A3P5WYR1_9RHOB</name>
<sequence length="202" mass="20781">MPKIDRHSKIVGWLKLALPLTALALLSTLFLLADRIDPTAAIRYAEVDVEALARDPRMSAPTYAGITSDGAAITLTAKAARPASAERTAAAEDVTLRLEMPDGGSTDMTASGAELDTGAGELRLTGGVEIATSSGYRVTTEALTAALDRSGAESQAPVKATGPAVTIDAASFTLHHETGGESEPAYLLVFSGGVKLVYQPGG</sequence>
<dbReference type="NCBIfam" id="TIGR04409">
    <property type="entry name" value="LptC_YrbK"/>
    <property type="match status" value="1"/>
</dbReference>
<dbReference type="InterPro" id="IPR026265">
    <property type="entry name" value="LptC"/>
</dbReference>
<keyword evidence="2" id="KW-1185">Reference proteome</keyword>
<reference evidence="1 2" key="1">
    <citation type="submission" date="2018-11" db="EMBL/GenBank/DDBJ databases">
        <authorList>
            <person name="Criscuolo A."/>
        </authorList>
    </citation>
    <scope>NUCLEOTIDE SEQUENCE [LARGE SCALE GENOMIC DNA]</scope>
    <source>
        <strain evidence="1">ACIP111625</strain>
    </source>
</reference>
<dbReference type="AlphaFoldDB" id="A0A3P5WYR1"/>
<dbReference type="Proteomes" id="UP000277498">
    <property type="component" value="Unassembled WGS sequence"/>
</dbReference>
<dbReference type="OrthoDB" id="7871110at2"/>